<sequence>MSQCSHTSHFNMANTRSRFHSTFEWAPADYGGEEL</sequence>
<evidence type="ECO:0000313" key="1">
    <source>
        <dbReference type="EMBL" id="JAH74375.1"/>
    </source>
</evidence>
<reference evidence="1" key="2">
    <citation type="journal article" date="2015" name="Fish Shellfish Immunol.">
        <title>Early steps in the European eel (Anguilla anguilla)-Vibrio vulnificus interaction in the gills: Role of the RtxA13 toxin.</title>
        <authorList>
            <person name="Callol A."/>
            <person name="Pajuelo D."/>
            <person name="Ebbesson L."/>
            <person name="Teles M."/>
            <person name="MacKenzie S."/>
            <person name="Amaro C."/>
        </authorList>
    </citation>
    <scope>NUCLEOTIDE SEQUENCE</scope>
</reference>
<reference evidence="1" key="1">
    <citation type="submission" date="2014-11" db="EMBL/GenBank/DDBJ databases">
        <authorList>
            <person name="Amaro Gonzalez C."/>
        </authorList>
    </citation>
    <scope>NUCLEOTIDE SEQUENCE</scope>
</reference>
<dbReference type="AlphaFoldDB" id="A0A0E9VAA0"/>
<protein>
    <submittedName>
        <fullName evidence="1">Uncharacterized protein</fullName>
    </submittedName>
</protein>
<organism evidence="1">
    <name type="scientific">Anguilla anguilla</name>
    <name type="common">European freshwater eel</name>
    <name type="synonym">Muraena anguilla</name>
    <dbReference type="NCBI Taxonomy" id="7936"/>
    <lineage>
        <taxon>Eukaryota</taxon>
        <taxon>Metazoa</taxon>
        <taxon>Chordata</taxon>
        <taxon>Craniata</taxon>
        <taxon>Vertebrata</taxon>
        <taxon>Euteleostomi</taxon>
        <taxon>Actinopterygii</taxon>
        <taxon>Neopterygii</taxon>
        <taxon>Teleostei</taxon>
        <taxon>Anguilliformes</taxon>
        <taxon>Anguillidae</taxon>
        <taxon>Anguilla</taxon>
    </lineage>
</organism>
<accession>A0A0E9VAA0</accession>
<dbReference type="EMBL" id="GBXM01034202">
    <property type="protein sequence ID" value="JAH74375.1"/>
    <property type="molecule type" value="Transcribed_RNA"/>
</dbReference>
<proteinExistence type="predicted"/>
<name>A0A0E9VAA0_ANGAN</name>